<dbReference type="Proteomes" id="UP000034103">
    <property type="component" value="Chromosome"/>
</dbReference>
<gene>
    <name evidence="1" type="ORF">MYAER_4317</name>
</gene>
<dbReference type="EMBL" id="CP011304">
    <property type="protein sequence ID" value="AKE66639.1"/>
    <property type="molecule type" value="Genomic_DNA"/>
</dbReference>
<proteinExistence type="predicted"/>
<dbReference type="HOGENOM" id="CLU_3312720_0_0_3"/>
<name>A0A0F6U7K7_MICAE</name>
<sequence>MTFGVFLQENFIWLPSPMLDSGNITKLYQKKVKIEPLGL</sequence>
<reference evidence="1 2" key="1">
    <citation type="journal article" date="2015" name="Genome Announc.">
        <title>Complete Genome Sequence of Microcystis aeruginosa NIES-2549, a Bloom-Forming Cyanobacterium from Lake Kasumigaura, Japan.</title>
        <authorList>
            <person name="Yamaguchi H."/>
            <person name="Suzuki S."/>
            <person name="Tanabe Y."/>
            <person name="Osana Y."/>
            <person name="Shimura Y."/>
            <person name="Ishida K."/>
            <person name="Kawachi M."/>
        </authorList>
    </citation>
    <scope>NUCLEOTIDE SEQUENCE [LARGE SCALE GENOMIC DNA]</scope>
    <source>
        <strain evidence="1 2">NIES-2549</strain>
    </source>
</reference>
<accession>A0A0F6U7K7</accession>
<dbReference type="PATRIC" id="fig|1641812.3.peg.4457"/>
<protein>
    <submittedName>
        <fullName evidence="1">Uncharacterized protein</fullName>
    </submittedName>
</protein>
<evidence type="ECO:0000313" key="1">
    <source>
        <dbReference type="EMBL" id="AKE66639.1"/>
    </source>
</evidence>
<dbReference type="AlphaFoldDB" id="A0A0F6U7K7"/>
<evidence type="ECO:0000313" key="2">
    <source>
        <dbReference type="Proteomes" id="UP000034103"/>
    </source>
</evidence>
<organism evidence="1 2">
    <name type="scientific">Microcystis aeruginosa NIES-2549</name>
    <dbReference type="NCBI Taxonomy" id="1641812"/>
    <lineage>
        <taxon>Bacteria</taxon>
        <taxon>Bacillati</taxon>
        <taxon>Cyanobacteriota</taxon>
        <taxon>Cyanophyceae</taxon>
        <taxon>Oscillatoriophycideae</taxon>
        <taxon>Chroococcales</taxon>
        <taxon>Microcystaceae</taxon>
        <taxon>Microcystis</taxon>
    </lineage>
</organism>